<dbReference type="PANTHER" id="PTHR34700">
    <property type="entry name" value="POTASSIUM BINDING PROTEIN KBP"/>
    <property type="match status" value="1"/>
</dbReference>
<feature type="region of interest" description="Disordered" evidence="1">
    <location>
        <begin position="154"/>
        <end position="173"/>
    </location>
</feature>
<dbReference type="InterPro" id="IPR036779">
    <property type="entry name" value="LysM_dom_sf"/>
</dbReference>
<dbReference type="SUPFAM" id="SSF54106">
    <property type="entry name" value="LysM domain"/>
    <property type="match status" value="1"/>
</dbReference>
<feature type="domain" description="LysM" evidence="2">
    <location>
        <begin position="172"/>
        <end position="221"/>
    </location>
</feature>
<dbReference type="InterPro" id="IPR052196">
    <property type="entry name" value="Bact_Kbp"/>
</dbReference>
<dbReference type="Gene3D" id="3.10.350.10">
    <property type="entry name" value="LysM domain"/>
    <property type="match status" value="1"/>
</dbReference>
<evidence type="ECO:0000256" key="1">
    <source>
        <dbReference type="SAM" id="MobiDB-lite"/>
    </source>
</evidence>
<proteinExistence type="predicted"/>
<dbReference type="PROSITE" id="PS51782">
    <property type="entry name" value="LYSM"/>
    <property type="match status" value="1"/>
</dbReference>
<dbReference type="Pfam" id="PF01476">
    <property type="entry name" value="LysM"/>
    <property type="match status" value="1"/>
</dbReference>
<protein>
    <submittedName>
        <fullName evidence="3">LysM domain-containing protein</fullName>
    </submittedName>
</protein>
<accession>A0A1I0K6R0</accession>
<evidence type="ECO:0000313" key="3">
    <source>
        <dbReference type="EMBL" id="SEU19296.1"/>
    </source>
</evidence>
<gene>
    <name evidence="3" type="ORF">SAMN05216313_1508</name>
</gene>
<dbReference type="CDD" id="cd00118">
    <property type="entry name" value="LysM"/>
    <property type="match status" value="1"/>
</dbReference>
<dbReference type="InterPro" id="IPR018392">
    <property type="entry name" value="LysM"/>
</dbReference>
<organism evidence="3 4">
    <name type="scientific">Enterocloster lavalensis</name>
    <dbReference type="NCBI Taxonomy" id="460384"/>
    <lineage>
        <taxon>Bacteria</taxon>
        <taxon>Bacillati</taxon>
        <taxon>Bacillota</taxon>
        <taxon>Clostridia</taxon>
        <taxon>Lachnospirales</taxon>
        <taxon>Lachnospiraceae</taxon>
        <taxon>Enterocloster</taxon>
    </lineage>
</organism>
<dbReference type="RefSeq" id="WP_092371376.1">
    <property type="nucleotide sequence ID" value="NZ_CAKXUV010000015.1"/>
</dbReference>
<dbReference type="SMART" id="SM00257">
    <property type="entry name" value="LysM"/>
    <property type="match status" value="1"/>
</dbReference>
<evidence type="ECO:0000259" key="2">
    <source>
        <dbReference type="PROSITE" id="PS51782"/>
    </source>
</evidence>
<dbReference type="PANTHER" id="PTHR34700:SF4">
    <property type="entry name" value="PHAGE-LIKE ELEMENT PBSX PROTEIN XKDP"/>
    <property type="match status" value="1"/>
</dbReference>
<dbReference type="EMBL" id="FOIM01000050">
    <property type="protein sequence ID" value="SEU19296.1"/>
    <property type="molecule type" value="Genomic_DNA"/>
</dbReference>
<evidence type="ECO:0000313" key="4">
    <source>
        <dbReference type="Proteomes" id="UP000198508"/>
    </source>
</evidence>
<dbReference type="Proteomes" id="UP000198508">
    <property type="component" value="Unassembled WGS sequence"/>
</dbReference>
<dbReference type="STRING" id="460384.SAMN05216313_1508"/>
<dbReference type="AlphaFoldDB" id="A0A1I0K6R0"/>
<name>A0A1I0K6R0_9FIRM</name>
<keyword evidence="4" id="KW-1185">Reference proteome</keyword>
<sequence>MAYEVYLDDMLLPIPPQKIPIKYPGQNKTANLISGEEINMLRPTGLAEISLDIVFPQMDYPAAVWDGSVDDAEDFLDHLQELKESKVPFEFIVIRDGPGRLHSFDTNLDVTLEDYKVSDDVKEGFDLAVSISLKEYRNYGTKIMNFTLIEDQSVPTASESEPERKGQPDEVGAYTVENGDNLCKIAKKLLGDSNRWQELYDLNRDKISNPNLIRPGQILTIPT</sequence>
<reference evidence="4" key="1">
    <citation type="submission" date="2016-10" db="EMBL/GenBank/DDBJ databases">
        <authorList>
            <person name="Varghese N."/>
            <person name="Submissions S."/>
        </authorList>
    </citation>
    <scope>NUCLEOTIDE SEQUENCE [LARGE SCALE GENOMIC DNA]</scope>
    <source>
        <strain evidence="4">NLAE-zl-G277</strain>
    </source>
</reference>